<organism evidence="3 4">
    <name type="scientific">Vibrio ulleungensis</name>
    <dbReference type="NCBI Taxonomy" id="2807619"/>
    <lineage>
        <taxon>Bacteria</taxon>
        <taxon>Pseudomonadati</taxon>
        <taxon>Pseudomonadota</taxon>
        <taxon>Gammaproteobacteria</taxon>
        <taxon>Vibrionales</taxon>
        <taxon>Vibrionaceae</taxon>
        <taxon>Vibrio</taxon>
    </lineage>
</organism>
<keyword evidence="2" id="KW-0812">Transmembrane</keyword>
<dbReference type="EMBL" id="JAFEUM010000001">
    <property type="protein sequence ID" value="MBM7035322.1"/>
    <property type="molecule type" value="Genomic_DNA"/>
</dbReference>
<feature type="transmembrane region" description="Helical" evidence="2">
    <location>
        <begin position="12"/>
        <end position="31"/>
    </location>
</feature>
<keyword evidence="4" id="KW-1185">Reference proteome</keyword>
<feature type="transmembrane region" description="Helical" evidence="2">
    <location>
        <begin position="194"/>
        <end position="212"/>
    </location>
</feature>
<name>A0ABS2HHL3_9VIBR</name>
<proteinExistence type="predicted"/>
<keyword evidence="1" id="KW-0813">Transport</keyword>
<feature type="transmembrane region" description="Helical" evidence="2">
    <location>
        <begin position="87"/>
        <end position="109"/>
    </location>
</feature>
<dbReference type="PANTHER" id="PTHR43298">
    <property type="entry name" value="MULTIDRUG RESISTANCE PROTEIN NORM-RELATED"/>
    <property type="match status" value="1"/>
</dbReference>
<feature type="transmembrane region" description="Helical" evidence="2">
    <location>
        <begin position="324"/>
        <end position="347"/>
    </location>
</feature>
<dbReference type="RefSeq" id="WP_205156932.1">
    <property type="nucleotide sequence ID" value="NZ_JAFEUM010000001.1"/>
</dbReference>
<dbReference type="Proteomes" id="UP000809621">
    <property type="component" value="Unassembled WGS sequence"/>
</dbReference>
<reference evidence="3 4" key="1">
    <citation type="submission" date="2021-02" db="EMBL/GenBank/DDBJ databases">
        <authorList>
            <person name="Park J.-S."/>
        </authorList>
    </citation>
    <scope>NUCLEOTIDE SEQUENCE [LARGE SCALE GENOMIC DNA]</scope>
    <source>
        <strain evidence="3 4">188UL20-2</strain>
    </source>
</reference>
<dbReference type="Pfam" id="PF01554">
    <property type="entry name" value="MatE"/>
    <property type="match status" value="2"/>
</dbReference>
<feature type="transmembrane region" description="Helical" evidence="2">
    <location>
        <begin position="353"/>
        <end position="375"/>
    </location>
</feature>
<dbReference type="PANTHER" id="PTHR43298:SF2">
    <property type="entry name" value="FMN_FAD EXPORTER YEEO-RELATED"/>
    <property type="match status" value="1"/>
</dbReference>
<feature type="transmembrane region" description="Helical" evidence="2">
    <location>
        <begin position="396"/>
        <end position="422"/>
    </location>
</feature>
<feature type="transmembrane region" description="Helical" evidence="2">
    <location>
        <begin position="163"/>
        <end position="182"/>
    </location>
</feature>
<evidence type="ECO:0000256" key="1">
    <source>
        <dbReference type="ARBA" id="ARBA00022448"/>
    </source>
</evidence>
<dbReference type="InterPro" id="IPR050222">
    <property type="entry name" value="MATE_MdtK"/>
</dbReference>
<sequence>MLLSQPYVKKNFSLAWPLALNGLLMQSMLLIDTFMVSPLGEIPLAAMGISGTILAVMLAIQMALANGSQLVLSRAVGSQSQTTLSKAFWAGLLINCSVATLFWTLLTLFDQPLINALTDDSQLQIEIGHYLGISKYLVVLTAITQVMIALLNGLGKSKIPFKGFLIELPLNAGLSYCFIYGFSLTNNLSMEGLGVQGAAIGSVLGISARLLYLAMSIKRSPDVSLSRIVLNSAMLNNIKQHFHEIFPVAANVTILMLGANMYQLMYTQLDIYAYVAITLVAPWLRSGTQFVGSWSQSSAITISQAIGSKNLTDLSKNVNISIDIAVGISIVVAGLFAVMSLVIANVYPHLEESTYIALAAIAPLYIILPIARGYNTVHGNILRALGKTKDVFRINFIGQWVISIPLCAVLVLVFDCSVFWAFAVQPFEEIIRALPLRHLARKTLATFDQQAAEKLMYE</sequence>
<evidence type="ECO:0000256" key="2">
    <source>
        <dbReference type="SAM" id="Phobius"/>
    </source>
</evidence>
<accession>A0ABS2HHL3</accession>
<comment type="caution">
    <text evidence="3">The sequence shown here is derived from an EMBL/GenBank/DDBJ whole genome shotgun (WGS) entry which is preliminary data.</text>
</comment>
<feature type="transmembrane region" description="Helical" evidence="2">
    <location>
        <begin position="43"/>
        <end position="66"/>
    </location>
</feature>
<keyword evidence="2" id="KW-1133">Transmembrane helix</keyword>
<dbReference type="InterPro" id="IPR002528">
    <property type="entry name" value="MATE_fam"/>
</dbReference>
<evidence type="ECO:0000313" key="4">
    <source>
        <dbReference type="Proteomes" id="UP000809621"/>
    </source>
</evidence>
<feature type="transmembrane region" description="Helical" evidence="2">
    <location>
        <begin position="129"/>
        <end position="151"/>
    </location>
</feature>
<protein>
    <submittedName>
        <fullName evidence="3">Polysaccharide biosynthesis C-terminal domain-containing protein</fullName>
    </submittedName>
</protein>
<evidence type="ECO:0000313" key="3">
    <source>
        <dbReference type="EMBL" id="MBM7035322.1"/>
    </source>
</evidence>
<gene>
    <name evidence="3" type="ORF">JQC93_02795</name>
</gene>
<keyword evidence="2" id="KW-0472">Membrane</keyword>